<dbReference type="GO" id="GO:0022857">
    <property type="term" value="F:transmembrane transporter activity"/>
    <property type="evidence" value="ECO:0007669"/>
    <property type="project" value="InterPro"/>
</dbReference>
<feature type="transmembrane region" description="Helical" evidence="6">
    <location>
        <begin position="187"/>
        <end position="209"/>
    </location>
</feature>
<evidence type="ECO:0000313" key="8">
    <source>
        <dbReference type="EMBL" id="EOA03094.1"/>
    </source>
</evidence>
<dbReference type="Proteomes" id="UP000006772">
    <property type="component" value="Unassembled WGS sequence"/>
</dbReference>
<dbReference type="Gene3D" id="1.20.1250.20">
    <property type="entry name" value="MFS general substrate transporter like domains"/>
    <property type="match status" value="2"/>
</dbReference>
<dbReference type="PANTHER" id="PTHR43791">
    <property type="entry name" value="PERMEASE-RELATED"/>
    <property type="match status" value="1"/>
</dbReference>
<dbReference type="AlphaFoldDB" id="A0AAI9IBT7"/>
<dbReference type="InterPro" id="IPR011701">
    <property type="entry name" value="MFS"/>
</dbReference>
<feature type="transmembrane region" description="Helical" evidence="6">
    <location>
        <begin position="94"/>
        <end position="113"/>
    </location>
</feature>
<dbReference type="InterPro" id="IPR020846">
    <property type="entry name" value="MFS_dom"/>
</dbReference>
<feature type="transmembrane region" description="Helical" evidence="6">
    <location>
        <begin position="24"/>
        <end position="42"/>
    </location>
</feature>
<keyword evidence="2" id="KW-0813">Transport</keyword>
<feature type="transmembrane region" description="Helical" evidence="6">
    <location>
        <begin position="285"/>
        <end position="306"/>
    </location>
</feature>
<dbReference type="InterPro" id="IPR036259">
    <property type="entry name" value="MFS_trans_sf"/>
</dbReference>
<dbReference type="PROSITE" id="PS50850">
    <property type="entry name" value="MFS"/>
    <property type="match status" value="1"/>
</dbReference>
<dbReference type="GO" id="GO:0005886">
    <property type="term" value="C:plasma membrane"/>
    <property type="evidence" value="ECO:0007669"/>
    <property type="project" value="TreeGrafter"/>
</dbReference>
<feature type="transmembrane region" description="Helical" evidence="6">
    <location>
        <begin position="409"/>
        <end position="431"/>
    </location>
</feature>
<dbReference type="CDD" id="cd17319">
    <property type="entry name" value="MFS_ExuT_GudP_like"/>
    <property type="match status" value="1"/>
</dbReference>
<sequence length="436" mass="47040">MTTLASTLDGDAATDFENRTYARVTWRLIPFLFLCYVVAYLDRVNVGFAKLQMLNSLQWSDSIYGLGAGLFFVGYFLFEVPSNLLLYRYGARRWIARIMISWAILSGLTAFVTTPTTFYVLRFLLGVAEAGFFPGIILYLTYWYPAHRRGRITALFMTAIPISGVVGGPLSGWILGSFGSAGGWAGWQWLFMLEALPSLLVGVMVLYYLDDGIGSARWLDDRQKALLQDNIRTDAAGKQDHSIGAAFSNGKVWIMCAIYFTCAMGNYGISFWLPSLIQAAGIKSLLSVGLLSAIPFAVGAISMVLFARSADRRLERRWHLAVALLTGAVGLSLSALFGQQAFLAIAALSFASAGIMSLAPLFWSLPTAFLGGAAAATGIALINSVANLAGFVSPFLIGWIKDQTHSTAIGLYLLSGVLVAGAALVIGAVPARLVNR</sequence>
<gene>
    <name evidence="8" type="ORF">HFRIS_019193</name>
</gene>
<accession>A0AAI9IBT7</accession>
<evidence type="ECO:0000313" key="9">
    <source>
        <dbReference type="Proteomes" id="UP000006772"/>
    </source>
</evidence>
<dbReference type="Pfam" id="PF07690">
    <property type="entry name" value="MFS_1"/>
    <property type="match status" value="1"/>
</dbReference>
<evidence type="ECO:0000259" key="7">
    <source>
        <dbReference type="PROSITE" id="PS50850"/>
    </source>
</evidence>
<keyword evidence="5 6" id="KW-0472">Membrane</keyword>
<feature type="transmembrane region" description="Helical" evidence="6">
    <location>
        <begin position="119"/>
        <end position="142"/>
    </location>
</feature>
<feature type="transmembrane region" description="Helical" evidence="6">
    <location>
        <begin position="154"/>
        <end position="175"/>
    </location>
</feature>
<evidence type="ECO:0000256" key="6">
    <source>
        <dbReference type="SAM" id="Phobius"/>
    </source>
</evidence>
<feature type="transmembrane region" description="Helical" evidence="6">
    <location>
        <begin position="62"/>
        <end position="87"/>
    </location>
</feature>
<dbReference type="EMBL" id="AEEC02000033">
    <property type="protein sequence ID" value="EOA03094.1"/>
    <property type="molecule type" value="Genomic_DNA"/>
</dbReference>
<comment type="subcellular location">
    <subcellularLocation>
        <location evidence="1">Membrane</location>
        <topology evidence="1">Multi-pass membrane protein</topology>
    </subcellularLocation>
</comment>
<evidence type="ECO:0000256" key="5">
    <source>
        <dbReference type="ARBA" id="ARBA00023136"/>
    </source>
</evidence>
<dbReference type="PANTHER" id="PTHR43791:SF36">
    <property type="entry name" value="TRANSPORTER, PUTATIVE (AFU_ORTHOLOGUE AFUA_6G08340)-RELATED"/>
    <property type="match status" value="1"/>
</dbReference>
<keyword evidence="3 6" id="KW-0812">Transmembrane</keyword>
<organism evidence="8 9">
    <name type="scientific">Herbaspirillum frisingense GSF30</name>
    <dbReference type="NCBI Taxonomy" id="864073"/>
    <lineage>
        <taxon>Bacteria</taxon>
        <taxon>Pseudomonadati</taxon>
        <taxon>Pseudomonadota</taxon>
        <taxon>Betaproteobacteria</taxon>
        <taxon>Burkholderiales</taxon>
        <taxon>Oxalobacteraceae</taxon>
        <taxon>Herbaspirillum</taxon>
    </lineage>
</organism>
<dbReference type="SUPFAM" id="SSF103473">
    <property type="entry name" value="MFS general substrate transporter"/>
    <property type="match status" value="1"/>
</dbReference>
<feature type="transmembrane region" description="Helical" evidence="6">
    <location>
        <begin position="252"/>
        <end position="273"/>
    </location>
</feature>
<proteinExistence type="predicted"/>
<feature type="transmembrane region" description="Helical" evidence="6">
    <location>
        <begin position="343"/>
        <end position="363"/>
    </location>
</feature>
<feature type="domain" description="Major facilitator superfamily (MFS) profile" evidence="7">
    <location>
        <begin position="28"/>
        <end position="433"/>
    </location>
</feature>
<evidence type="ECO:0000256" key="1">
    <source>
        <dbReference type="ARBA" id="ARBA00004141"/>
    </source>
</evidence>
<evidence type="ECO:0000256" key="3">
    <source>
        <dbReference type="ARBA" id="ARBA00022692"/>
    </source>
</evidence>
<dbReference type="FunFam" id="1.20.1250.20:FF:000018">
    <property type="entry name" value="MFS transporter permease"/>
    <property type="match status" value="1"/>
</dbReference>
<feature type="transmembrane region" description="Helical" evidence="6">
    <location>
        <begin position="318"/>
        <end position="337"/>
    </location>
</feature>
<name>A0AAI9IBT7_9BURK</name>
<evidence type="ECO:0000256" key="4">
    <source>
        <dbReference type="ARBA" id="ARBA00022989"/>
    </source>
</evidence>
<feature type="transmembrane region" description="Helical" evidence="6">
    <location>
        <begin position="375"/>
        <end position="397"/>
    </location>
</feature>
<keyword evidence="4 6" id="KW-1133">Transmembrane helix</keyword>
<evidence type="ECO:0000256" key="2">
    <source>
        <dbReference type="ARBA" id="ARBA00022448"/>
    </source>
</evidence>
<protein>
    <submittedName>
        <fullName evidence="8">Major facilitator superfamily MFS_1</fullName>
    </submittedName>
</protein>
<reference evidence="8 9" key="1">
    <citation type="journal article" date="2013" name="Front. Microbiol.">
        <title>The genome of the endophytic bacterium H. frisingense GSF30(T) identifies diverse strategies in the Herbaspirillum genus to interact with plants.</title>
        <authorList>
            <person name="Straub D."/>
            <person name="Rothballer M."/>
            <person name="Hartmann A."/>
            <person name="Ludewig U."/>
        </authorList>
    </citation>
    <scope>NUCLEOTIDE SEQUENCE [LARGE SCALE GENOMIC DNA]</scope>
    <source>
        <strain evidence="8 9">GSF30</strain>
    </source>
</reference>
<dbReference type="RefSeq" id="WP_006464794.1">
    <property type="nucleotide sequence ID" value="NZ_AEEC02000033.1"/>
</dbReference>
<comment type="caution">
    <text evidence="8">The sequence shown here is derived from an EMBL/GenBank/DDBJ whole genome shotgun (WGS) entry which is preliminary data.</text>
</comment>